<feature type="non-terminal residue" evidence="2">
    <location>
        <position position="1"/>
    </location>
</feature>
<evidence type="ECO:0000313" key="3">
    <source>
        <dbReference type="Proteomes" id="UP000823521"/>
    </source>
</evidence>
<dbReference type="Proteomes" id="UP000823521">
    <property type="component" value="Unassembled WGS sequence"/>
</dbReference>
<organism evidence="2 3">
    <name type="scientific">Micromonospora echinofusca</name>
    <dbReference type="NCBI Taxonomy" id="47858"/>
    <lineage>
        <taxon>Bacteria</taxon>
        <taxon>Bacillati</taxon>
        <taxon>Actinomycetota</taxon>
        <taxon>Actinomycetes</taxon>
        <taxon>Micromonosporales</taxon>
        <taxon>Micromonosporaceae</taxon>
        <taxon>Micromonospora</taxon>
    </lineage>
</organism>
<feature type="compositionally biased region" description="Low complexity" evidence="1">
    <location>
        <begin position="38"/>
        <end position="57"/>
    </location>
</feature>
<dbReference type="EMBL" id="WVUH01000121">
    <property type="protein sequence ID" value="MBO4207400.1"/>
    <property type="molecule type" value="Genomic_DNA"/>
</dbReference>
<name>A0ABS3VS83_MICEH</name>
<reference evidence="2 3" key="1">
    <citation type="submission" date="2019-12" db="EMBL/GenBank/DDBJ databases">
        <title>Whole genome sequencing of endophytic Actinobacterium Micromonospora sp. MPMI6T.</title>
        <authorList>
            <person name="Evv R."/>
            <person name="Podile A.R."/>
        </authorList>
    </citation>
    <scope>NUCLEOTIDE SEQUENCE [LARGE SCALE GENOMIC DNA]</scope>
    <source>
        <strain evidence="2 3">MPMI6</strain>
    </source>
</reference>
<evidence type="ECO:0000256" key="1">
    <source>
        <dbReference type="SAM" id="MobiDB-lite"/>
    </source>
</evidence>
<comment type="caution">
    <text evidence="2">The sequence shown here is derived from an EMBL/GenBank/DDBJ whole genome shotgun (WGS) entry which is preliminary data.</text>
</comment>
<protein>
    <submittedName>
        <fullName evidence="2">FxsA family protein</fullName>
    </submittedName>
</protein>
<sequence>AGVVAARVAQRRMSSMVAAEMFGPRRVRVRQGAPTDGPQPAAAEPGAAIEGEIVSPR</sequence>
<evidence type="ECO:0000313" key="2">
    <source>
        <dbReference type="EMBL" id="MBO4207400.1"/>
    </source>
</evidence>
<gene>
    <name evidence="2" type="ORF">GSF22_15480</name>
</gene>
<feature type="region of interest" description="Disordered" evidence="1">
    <location>
        <begin position="30"/>
        <end position="57"/>
    </location>
</feature>
<keyword evidence="3" id="KW-1185">Reference proteome</keyword>
<proteinExistence type="predicted"/>
<accession>A0ABS3VS83</accession>